<dbReference type="CDD" id="cd00838">
    <property type="entry name" value="MPP_superfamily"/>
    <property type="match status" value="1"/>
</dbReference>
<dbReference type="GO" id="GO:0016787">
    <property type="term" value="F:hydrolase activity"/>
    <property type="evidence" value="ECO:0007669"/>
    <property type="project" value="UniProtKB-KW"/>
</dbReference>
<feature type="domain" description="Calcineurin-like phosphoesterase" evidence="1">
    <location>
        <begin position="1"/>
        <end position="219"/>
    </location>
</feature>
<dbReference type="Pfam" id="PF00149">
    <property type="entry name" value="Metallophos"/>
    <property type="match status" value="1"/>
</dbReference>
<dbReference type="InterPro" id="IPR029052">
    <property type="entry name" value="Metallo-depent_PP-like"/>
</dbReference>
<keyword evidence="2" id="KW-0378">Hydrolase</keyword>
<dbReference type="InterPro" id="IPR052963">
    <property type="entry name" value="Pantetheine_PDE"/>
</dbReference>
<dbReference type="OrthoDB" id="9013891at2"/>
<dbReference type="InterPro" id="IPR004843">
    <property type="entry name" value="Calcineurin-like_PHP"/>
</dbReference>
<dbReference type="KEGG" id="gsn:YC6258_03593"/>
<dbReference type="Proteomes" id="UP000032266">
    <property type="component" value="Chromosome"/>
</dbReference>
<dbReference type="Gene3D" id="3.60.21.10">
    <property type="match status" value="1"/>
</dbReference>
<dbReference type="RefSeq" id="WP_044617865.1">
    <property type="nucleotide sequence ID" value="NZ_CP007142.1"/>
</dbReference>
<gene>
    <name evidence="2" type="ORF">YC6258_03593</name>
</gene>
<accession>A0A0C5VYY1</accession>
<organism evidence="2 3">
    <name type="scientific">Gynuella sunshinyii YC6258</name>
    <dbReference type="NCBI Taxonomy" id="1445510"/>
    <lineage>
        <taxon>Bacteria</taxon>
        <taxon>Pseudomonadati</taxon>
        <taxon>Pseudomonadota</taxon>
        <taxon>Gammaproteobacteria</taxon>
        <taxon>Oceanospirillales</taxon>
        <taxon>Saccharospirillaceae</taxon>
        <taxon>Gynuella</taxon>
    </lineage>
</organism>
<name>A0A0C5VYY1_9GAMM</name>
<dbReference type="EMBL" id="CP007142">
    <property type="protein sequence ID" value="AJQ95629.1"/>
    <property type="molecule type" value="Genomic_DNA"/>
</dbReference>
<protein>
    <submittedName>
        <fullName evidence="2">Putative phosphohydrolase</fullName>
    </submittedName>
</protein>
<evidence type="ECO:0000313" key="2">
    <source>
        <dbReference type="EMBL" id="AJQ95629.1"/>
    </source>
</evidence>
<reference evidence="2 3" key="1">
    <citation type="submission" date="2014-01" db="EMBL/GenBank/DDBJ databases">
        <title>Full genme sequencing of cellulolytic bacterium Gynuella sunshinyii YC6258T gen. nov., sp. nov.</title>
        <authorList>
            <person name="Khan H."/>
            <person name="Chung E.J."/>
            <person name="Chung Y.R."/>
        </authorList>
    </citation>
    <scope>NUCLEOTIDE SEQUENCE [LARGE SCALE GENOMIC DNA]</scope>
    <source>
        <strain evidence="2 3">YC6258</strain>
    </source>
</reference>
<sequence length="254" mass="29555">MRIFALSDIHLDYEENRHWLADLSDTTYQADMLILAGDISDNLELVEWCFVTLKRKFLKVFFVPGNHELWVIRNKGMNSLEKFDALVQLARSNSISIDAYHHGGLSIVPFFGWYDYSFGFPNEELLQSWVDFNACRWPEGMNASGITNYFLQFNREATAVSNDVVISFSHFLPRIDVMPAQIPQRFRYIYPVLGSSLLDKQIRKIRSNRHIHLYGHSHVNRKVTIDNIEYMNNAFGYPSEGSITRKQLICIYSV</sequence>
<dbReference type="AlphaFoldDB" id="A0A0C5VYY1"/>
<dbReference type="PANTHER" id="PTHR36492:SF2">
    <property type="entry name" value="[ACYL-CARRIER-PROTEIN] PHOSPHODIESTERASE PPTH"/>
    <property type="match status" value="1"/>
</dbReference>
<dbReference type="SUPFAM" id="SSF56300">
    <property type="entry name" value="Metallo-dependent phosphatases"/>
    <property type="match status" value="1"/>
</dbReference>
<dbReference type="HOGENOM" id="CLU_046051_1_0_6"/>
<proteinExistence type="predicted"/>
<dbReference type="STRING" id="1445510.YC6258_03593"/>
<keyword evidence="3" id="KW-1185">Reference proteome</keyword>
<dbReference type="PANTHER" id="PTHR36492">
    <property type="match status" value="1"/>
</dbReference>
<evidence type="ECO:0000259" key="1">
    <source>
        <dbReference type="Pfam" id="PF00149"/>
    </source>
</evidence>
<evidence type="ECO:0000313" key="3">
    <source>
        <dbReference type="Proteomes" id="UP000032266"/>
    </source>
</evidence>